<keyword evidence="1" id="KW-1133">Transmembrane helix</keyword>
<name>A0A8R7TVH0_TRIUA</name>
<evidence type="ECO:0000256" key="1">
    <source>
        <dbReference type="SAM" id="Phobius"/>
    </source>
</evidence>
<dbReference type="AlphaFoldDB" id="A0A8R7TVH0"/>
<accession>A0A8R7TVH0</accession>
<feature type="transmembrane region" description="Helical" evidence="1">
    <location>
        <begin position="108"/>
        <end position="129"/>
    </location>
</feature>
<proteinExistence type="predicted"/>
<dbReference type="EnsemblPlants" id="TuG1812G0300002404.01.T01">
    <property type="protein sequence ID" value="TuG1812G0300002404.01.T01.cds303828"/>
    <property type="gene ID" value="TuG1812G0300002404.01"/>
</dbReference>
<dbReference type="Proteomes" id="UP000015106">
    <property type="component" value="Chromosome 3"/>
</dbReference>
<feature type="transmembrane region" description="Helical" evidence="1">
    <location>
        <begin position="6"/>
        <end position="27"/>
    </location>
</feature>
<keyword evidence="1" id="KW-0472">Membrane</keyword>
<reference evidence="3" key="1">
    <citation type="journal article" date="2013" name="Nature">
        <title>Draft genome of the wheat A-genome progenitor Triticum urartu.</title>
        <authorList>
            <person name="Ling H.Q."/>
            <person name="Zhao S."/>
            <person name="Liu D."/>
            <person name="Wang J."/>
            <person name="Sun H."/>
            <person name="Zhang C."/>
            <person name="Fan H."/>
            <person name="Li D."/>
            <person name="Dong L."/>
            <person name="Tao Y."/>
            <person name="Gao C."/>
            <person name="Wu H."/>
            <person name="Li Y."/>
            <person name="Cui Y."/>
            <person name="Guo X."/>
            <person name="Zheng S."/>
            <person name="Wang B."/>
            <person name="Yu K."/>
            <person name="Liang Q."/>
            <person name="Yang W."/>
            <person name="Lou X."/>
            <person name="Chen J."/>
            <person name="Feng M."/>
            <person name="Jian J."/>
            <person name="Zhang X."/>
            <person name="Luo G."/>
            <person name="Jiang Y."/>
            <person name="Liu J."/>
            <person name="Wang Z."/>
            <person name="Sha Y."/>
            <person name="Zhang B."/>
            <person name="Wu H."/>
            <person name="Tang D."/>
            <person name="Shen Q."/>
            <person name="Xue P."/>
            <person name="Zou S."/>
            <person name="Wang X."/>
            <person name="Liu X."/>
            <person name="Wang F."/>
            <person name="Yang Y."/>
            <person name="An X."/>
            <person name="Dong Z."/>
            <person name="Zhang K."/>
            <person name="Zhang X."/>
            <person name="Luo M.C."/>
            <person name="Dvorak J."/>
            <person name="Tong Y."/>
            <person name="Wang J."/>
            <person name="Yang H."/>
            <person name="Li Z."/>
            <person name="Wang D."/>
            <person name="Zhang A."/>
            <person name="Wang J."/>
        </authorList>
    </citation>
    <scope>NUCLEOTIDE SEQUENCE</scope>
    <source>
        <strain evidence="3">cv. G1812</strain>
    </source>
</reference>
<reference evidence="2" key="3">
    <citation type="submission" date="2022-06" db="UniProtKB">
        <authorList>
            <consortium name="EnsemblPlants"/>
        </authorList>
    </citation>
    <scope>IDENTIFICATION</scope>
</reference>
<reference evidence="2" key="2">
    <citation type="submission" date="2018-03" db="EMBL/GenBank/DDBJ databases">
        <title>The Triticum urartu genome reveals the dynamic nature of wheat genome evolution.</title>
        <authorList>
            <person name="Ling H."/>
            <person name="Ma B."/>
            <person name="Shi X."/>
            <person name="Liu H."/>
            <person name="Dong L."/>
            <person name="Sun H."/>
            <person name="Cao Y."/>
            <person name="Gao Q."/>
            <person name="Zheng S."/>
            <person name="Li Y."/>
            <person name="Yu Y."/>
            <person name="Du H."/>
            <person name="Qi M."/>
            <person name="Li Y."/>
            <person name="Yu H."/>
            <person name="Cui Y."/>
            <person name="Wang N."/>
            <person name="Chen C."/>
            <person name="Wu H."/>
            <person name="Zhao Y."/>
            <person name="Zhang J."/>
            <person name="Li Y."/>
            <person name="Zhou W."/>
            <person name="Zhang B."/>
            <person name="Hu W."/>
            <person name="Eijk M."/>
            <person name="Tang J."/>
            <person name="Witsenboer H."/>
            <person name="Zhao S."/>
            <person name="Li Z."/>
            <person name="Zhang A."/>
            <person name="Wang D."/>
            <person name="Liang C."/>
        </authorList>
    </citation>
    <scope>NUCLEOTIDE SEQUENCE [LARGE SCALE GENOMIC DNA]</scope>
    <source>
        <strain evidence="2">cv. G1812</strain>
    </source>
</reference>
<sequence length="200" mass="21314">MPPPFGWLWMLLAWPCLLFVGCGYYWCWRFRVSPAQIWPSMDGGGSGACSKVGDGGCPRWWRFPRLLLKGASPLPAMVVQASVLVSSSSNPELAAFGIVQSKTKAKSLLSLLLLAVATLAGAVSLLKALPWSFVCVLLRAPEETPRSGSPKRTAAASRRRILLEGAVLVAPGVSGVGIEDGGRQAWFWAASQGMGIRGAM</sequence>
<keyword evidence="3" id="KW-1185">Reference proteome</keyword>
<protein>
    <submittedName>
        <fullName evidence="2">Uncharacterized protein</fullName>
    </submittedName>
</protein>
<keyword evidence="1" id="KW-0812">Transmembrane</keyword>
<organism evidence="2 3">
    <name type="scientific">Triticum urartu</name>
    <name type="common">Red wild einkorn</name>
    <name type="synonym">Crithodium urartu</name>
    <dbReference type="NCBI Taxonomy" id="4572"/>
    <lineage>
        <taxon>Eukaryota</taxon>
        <taxon>Viridiplantae</taxon>
        <taxon>Streptophyta</taxon>
        <taxon>Embryophyta</taxon>
        <taxon>Tracheophyta</taxon>
        <taxon>Spermatophyta</taxon>
        <taxon>Magnoliopsida</taxon>
        <taxon>Liliopsida</taxon>
        <taxon>Poales</taxon>
        <taxon>Poaceae</taxon>
        <taxon>BOP clade</taxon>
        <taxon>Pooideae</taxon>
        <taxon>Triticodae</taxon>
        <taxon>Triticeae</taxon>
        <taxon>Triticinae</taxon>
        <taxon>Triticum</taxon>
    </lineage>
</organism>
<evidence type="ECO:0000313" key="2">
    <source>
        <dbReference type="EnsemblPlants" id="TuG1812G0300002404.01.T01.cds303828"/>
    </source>
</evidence>
<dbReference type="Gramene" id="TuG1812G0300002404.01.T01">
    <property type="protein sequence ID" value="TuG1812G0300002404.01.T01.cds303828"/>
    <property type="gene ID" value="TuG1812G0300002404.01"/>
</dbReference>
<evidence type="ECO:0000313" key="3">
    <source>
        <dbReference type="Proteomes" id="UP000015106"/>
    </source>
</evidence>